<dbReference type="PANTHER" id="PTHR23508">
    <property type="entry name" value="CARBOXYLIC ACID TRANSPORTER PROTEIN HOMOLOG"/>
    <property type="match status" value="1"/>
</dbReference>
<dbReference type="SUPFAM" id="SSF103473">
    <property type="entry name" value="MFS general substrate transporter"/>
    <property type="match status" value="1"/>
</dbReference>
<feature type="transmembrane region" description="Helical" evidence="5">
    <location>
        <begin position="183"/>
        <end position="206"/>
    </location>
</feature>
<dbReference type="InterPro" id="IPR020846">
    <property type="entry name" value="MFS_dom"/>
</dbReference>
<accession>A0A3A1NZQ3</accession>
<dbReference type="GO" id="GO:0046943">
    <property type="term" value="F:carboxylic acid transmembrane transporter activity"/>
    <property type="evidence" value="ECO:0007669"/>
    <property type="project" value="TreeGrafter"/>
</dbReference>
<feature type="transmembrane region" description="Helical" evidence="5">
    <location>
        <begin position="447"/>
        <end position="466"/>
    </location>
</feature>
<evidence type="ECO:0000256" key="4">
    <source>
        <dbReference type="ARBA" id="ARBA00023136"/>
    </source>
</evidence>
<dbReference type="InterPro" id="IPR011701">
    <property type="entry name" value="MFS"/>
</dbReference>
<dbReference type="AlphaFoldDB" id="A0A3A1NZQ3"/>
<feature type="transmembrane region" description="Helical" evidence="5">
    <location>
        <begin position="212"/>
        <end position="232"/>
    </location>
</feature>
<comment type="subcellular location">
    <subcellularLocation>
        <location evidence="1">Membrane</location>
        <topology evidence="1">Multi-pass membrane protein</topology>
    </subcellularLocation>
</comment>
<dbReference type="Gene3D" id="1.20.1250.20">
    <property type="entry name" value="MFS general substrate transporter like domains"/>
    <property type="match status" value="1"/>
</dbReference>
<dbReference type="EMBL" id="QXFM01000140">
    <property type="protein sequence ID" value="RIV80933.1"/>
    <property type="molecule type" value="Genomic_DNA"/>
</dbReference>
<reference evidence="7 8" key="1">
    <citation type="submission" date="2018-08" db="EMBL/GenBank/DDBJ databases">
        <title>Erythrobacter zhengii sp.nov., a bacterium isolated from deep-sea sediment.</title>
        <authorList>
            <person name="Fang C."/>
            <person name="Wu Y.-H."/>
            <person name="Sun C."/>
            <person name="Wang H."/>
            <person name="Cheng H."/>
            <person name="Meng F.-X."/>
            <person name="Wang C.-S."/>
            <person name="Xu X.-W."/>
        </authorList>
    </citation>
    <scope>NUCLEOTIDE SEQUENCE [LARGE SCALE GENOMIC DNA]</scope>
    <source>
        <strain evidence="7 8">CCTCC AB 2015396</strain>
    </source>
</reference>
<keyword evidence="2 5" id="KW-0812">Transmembrane</keyword>
<dbReference type="PROSITE" id="PS50850">
    <property type="entry name" value="MFS"/>
    <property type="match status" value="1"/>
</dbReference>
<feature type="transmembrane region" description="Helical" evidence="5">
    <location>
        <begin position="324"/>
        <end position="347"/>
    </location>
</feature>
<feature type="transmembrane region" description="Helical" evidence="5">
    <location>
        <begin position="291"/>
        <end position="312"/>
    </location>
</feature>
<evidence type="ECO:0000256" key="1">
    <source>
        <dbReference type="ARBA" id="ARBA00004141"/>
    </source>
</evidence>
<feature type="transmembrane region" description="Helical" evidence="5">
    <location>
        <begin position="51"/>
        <end position="68"/>
    </location>
</feature>
<feature type="transmembrane region" description="Helical" evidence="5">
    <location>
        <begin position="123"/>
        <end position="147"/>
    </location>
</feature>
<keyword evidence="8" id="KW-1185">Reference proteome</keyword>
<dbReference type="Pfam" id="PF07690">
    <property type="entry name" value="MFS_1"/>
    <property type="match status" value="1"/>
</dbReference>
<dbReference type="Proteomes" id="UP000265366">
    <property type="component" value="Unassembled WGS sequence"/>
</dbReference>
<feature type="transmembrane region" description="Helical" evidence="5">
    <location>
        <begin position="153"/>
        <end position="171"/>
    </location>
</feature>
<feature type="transmembrane region" description="Helical" evidence="5">
    <location>
        <begin position="385"/>
        <end position="407"/>
    </location>
</feature>
<dbReference type="InterPro" id="IPR036259">
    <property type="entry name" value="MFS_trans_sf"/>
</dbReference>
<dbReference type="PANTHER" id="PTHR23508:SF10">
    <property type="entry name" value="CARBOXYLIC ACID TRANSPORTER PROTEIN HOMOLOG"/>
    <property type="match status" value="1"/>
</dbReference>
<evidence type="ECO:0000256" key="2">
    <source>
        <dbReference type="ARBA" id="ARBA00022692"/>
    </source>
</evidence>
<evidence type="ECO:0000256" key="3">
    <source>
        <dbReference type="ARBA" id="ARBA00022989"/>
    </source>
</evidence>
<gene>
    <name evidence="7" type="ORF">D2V17_18730</name>
</gene>
<keyword evidence="3 5" id="KW-1133">Transmembrane helix</keyword>
<feature type="domain" description="Major facilitator superfamily (MFS) profile" evidence="6">
    <location>
        <begin position="58"/>
        <end position="471"/>
    </location>
</feature>
<keyword evidence="4 5" id="KW-0472">Membrane</keyword>
<feature type="transmembrane region" description="Helical" evidence="5">
    <location>
        <begin position="419"/>
        <end position="441"/>
    </location>
</feature>
<evidence type="ECO:0000313" key="7">
    <source>
        <dbReference type="EMBL" id="RIV80933.1"/>
    </source>
</evidence>
<evidence type="ECO:0000313" key="8">
    <source>
        <dbReference type="Proteomes" id="UP000265366"/>
    </source>
</evidence>
<name>A0A3A1NZQ3_9SPHN</name>
<feature type="transmembrane region" description="Helical" evidence="5">
    <location>
        <begin position="354"/>
        <end position="373"/>
    </location>
</feature>
<dbReference type="GO" id="GO:0005886">
    <property type="term" value="C:plasma membrane"/>
    <property type="evidence" value="ECO:0007669"/>
    <property type="project" value="TreeGrafter"/>
</dbReference>
<organism evidence="7 8">
    <name type="scientific">Aurantiacibacter xanthus</name>
    <dbReference type="NCBI Taxonomy" id="1784712"/>
    <lineage>
        <taxon>Bacteria</taxon>
        <taxon>Pseudomonadati</taxon>
        <taxon>Pseudomonadota</taxon>
        <taxon>Alphaproteobacteria</taxon>
        <taxon>Sphingomonadales</taxon>
        <taxon>Erythrobacteraceae</taxon>
        <taxon>Aurantiacibacter</taxon>
    </lineage>
</organism>
<evidence type="ECO:0000259" key="6">
    <source>
        <dbReference type="PROSITE" id="PS50850"/>
    </source>
</evidence>
<sequence>MLAQVGTRHLKHRNPGFTEPLSGRPVQPKERVLAVTLSSNQQGGFLDALPLSYYQIWSVLMIAATVVLDGLDNQMLGLAAPSLLAEWSISRDTLGMVFALGFVGMAIGTIVSGVIGDLFGRRGALLMGVGIFGVATLLTGLSTALWQVALLKFLAGVGLGGVPGTASAMIAEFTPARWRSQAVTFGVVCVSIGGVLGGLAAALILPTLGWRWLFYLGGGITMAFVAYLWSVLPESPQYLLDRRHRRAEFEKVMTRIGHPDPAGVVPHGTHGEAEKLPFSTLFGAAHRRDTLALALAMFSGMFMIYLMFNWAPTMLTSSGYDLQAASLGLTSFNMGGVIGAMLASFAIIRLGSRITLVAMATVGTLVCGVLAVLPMTDGGNETAMLGLLVAMGLFASAAQSAMFAVGAHAFPTGVRARGLGTMGVAGRAGAIVSAVAGAWLIGGGPQTFFGALAGLMLVNAVGFLVVRSHIPRLVRKQEVPA</sequence>
<evidence type="ECO:0000256" key="5">
    <source>
        <dbReference type="SAM" id="Phobius"/>
    </source>
</evidence>
<feature type="transmembrane region" description="Helical" evidence="5">
    <location>
        <begin position="94"/>
        <end position="116"/>
    </location>
</feature>
<protein>
    <submittedName>
        <fullName evidence="7">MFS transporter</fullName>
    </submittedName>
</protein>
<comment type="caution">
    <text evidence="7">The sequence shown here is derived from an EMBL/GenBank/DDBJ whole genome shotgun (WGS) entry which is preliminary data.</text>
</comment>
<proteinExistence type="predicted"/>
<dbReference type="OrthoDB" id="5368493at2"/>